<dbReference type="SMART" id="SM00382">
    <property type="entry name" value="AAA"/>
    <property type="match status" value="1"/>
</dbReference>
<dbReference type="InterPro" id="IPR027417">
    <property type="entry name" value="P-loop_NTPase"/>
</dbReference>
<name>A0A2N6VNJ3_9MICO</name>
<dbReference type="GO" id="GO:0005524">
    <property type="term" value="F:ATP binding"/>
    <property type="evidence" value="ECO:0007669"/>
    <property type="project" value="InterPro"/>
</dbReference>
<dbReference type="InterPro" id="IPR014721">
    <property type="entry name" value="Ribsml_uS5_D2-typ_fold_subgr"/>
</dbReference>
<evidence type="ECO:0000313" key="4">
    <source>
        <dbReference type="Proteomes" id="UP000235598"/>
    </source>
</evidence>
<gene>
    <name evidence="3" type="ORF">CJ199_06800</name>
</gene>
<dbReference type="SUPFAM" id="SSF52540">
    <property type="entry name" value="P-loop containing nucleoside triphosphate hydrolases"/>
    <property type="match status" value="1"/>
</dbReference>
<evidence type="ECO:0000313" key="3">
    <source>
        <dbReference type="EMBL" id="PMD05705.1"/>
    </source>
</evidence>
<dbReference type="InterPro" id="IPR025158">
    <property type="entry name" value="Mg_chelat-rel_C"/>
</dbReference>
<comment type="caution">
    <text evidence="3">The sequence shown here is derived from an EMBL/GenBank/DDBJ whole genome shotgun (WGS) entry which is preliminary data.</text>
</comment>
<dbReference type="AlphaFoldDB" id="A0A2N6VNJ3"/>
<dbReference type="PANTHER" id="PTHR32039:SF7">
    <property type="entry name" value="COMPETENCE PROTEIN COMM"/>
    <property type="match status" value="1"/>
</dbReference>
<dbReference type="InterPro" id="IPR045006">
    <property type="entry name" value="CHLI-like"/>
</dbReference>
<dbReference type="SUPFAM" id="SSF54211">
    <property type="entry name" value="Ribosomal protein S5 domain 2-like"/>
    <property type="match status" value="1"/>
</dbReference>
<organism evidence="3 4">
    <name type="scientific">Brevibacterium paucivorans</name>
    <dbReference type="NCBI Taxonomy" id="170994"/>
    <lineage>
        <taxon>Bacteria</taxon>
        <taxon>Bacillati</taxon>
        <taxon>Actinomycetota</taxon>
        <taxon>Actinomycetes</taxon>
        <taxon>Micrococcales</taxon>
        <taxon>Brevibacteriaceae</taxon>
        <taxon>Brevibacterium</taxon>
    </lineage>
</organism>
<dbReference type="Gene3D" id="3.30.230.10">
    <property type="match status" value="1"/>
</dbReference>
<dbReference type="Pfam" id="PF01078">
    <property type="entry name" value="Mg_chelatase"/>
    <property type="match status" value="1"/>
</dbReference>
<sequence length="509" mass="54319">MSLHVGRSTAVALWGTQGTPIAIEASINSGLPGIDVVGLPDTSVNEAKKRVRASVANLGFAMSAQRITVNLSPASVKKYGTNFDLGIAVAILQAERRIPQETDRVVFCAELGLDSRLHPVNGVVPTLIAAKQAGLTTVVVSQANEKEARMLTGLNVIAANSLGEVVNHFGGDVQVPQLPPVERHATKGRKPLSVNDLSEVQGQDEARYALEVAAAGGHHILMIGSPGAGKTMLAGCLPGLLPALSEEQAIETFSLRSIDGTLNPEHGLDTTPPFEAPHHSTTSAAMVGGSKPTSIGVFSRAHRGVLFMDEAPEFHRDVLEALRQPLENRRCEIGRAWGTVTLPAEFQLVLAANPCPCGSAVGDGKACRCTPIAKRRYRDRLSGPLLDRIDIQMDMLPLSAADVHAREMRECTADVAARVAEARRIQASRYAGQAWSTNARAPGSWLRALFAFTPQETAPLDAAMDRGDLTMRGYDRIVRIATTVADLGGRDRPTGDDLAHAYTLRTREG</sequence>
<reference evidence="3 4" key="1">
    <citation type="submission" date="2017-09" db="EMBL/GenBank/DDBJ databases">
        <title>Bacterial strain isolated from the female urinary microbiota.</title>
        <authorList>
            <person name="Thomas-White K."/>
            <person name="Kumar N."/>
            <person name="Forster S."/>
            <person name="Putonti C."/>
            <person name="Lawley T."/>
            <person name="Wolfe A.J."/>
        </authorList>
    </citation>
    <scope>NUCLEOTIDE SEQUENCE [LARGE SCALE GENOMIC DNA]</scope>
    <source>
        <strain evidence="3 4">UMB1301</strain>
    </source>
</reference>
<dbReference type="NCBIfam" id="TIGR00368">
    <property type="entry name" value="YifB family Mg chelatase-like AAA ATPase"/>
    <property type="match status" value="1"/>
</dbReference>
<dbReference type="InterPro" id="IPR020568">
    <property type="entry name" value="Ribosomal_Su5_D2-typ_SF"/>
</dbReference>
<dbReference type="Pfam" id="PF13335">
    <property type="entry name" value="Mg_chelatase_C"/>
    <property type="match status" value="1"/>
</dbReference>
<dbReference type="InterPro" id="IPR004482">
    <property type="entry name" value="Mg_chelat-rel"/>
</dbReference>
<feature type="domain" description="AAA+ ATPase" evidence="2">
    <location>
        <begin position="216"/>
        <end position="399"/>
    </location>
</feature>
<proteinExistence type="inferred from homology"/>
<dbReference type="InterPro" id="IPR003593">
    <property type="entry name" value="AAA+_ATPase"/>
</dbReference>
<accession>A0A2N6VNJ3</accession>
<dbReference type="OrthoDB" id="9813147at2"/>
<evidence type="ECO:0000256" key="1">
    <source>
        <dbReference type="ARBA" id="ARBA00006354"/>
    </source>
</evidence>
<evidence type="ECO:0000259" key="2">
    <source>
        <dbReference type="SMART" id="SM00382"/>
    </source>
</evidence>
<dbReference type="PANTHER" id="PTHR32039">
    <property type="entry name" value="MAGNESIUM-CHELATASE SUBUNIT CHLI"/>
    <property type="match status" value="1"/>
</dbReference>
<protein>
    <submittedName>
        <fullName evidence="3">Magnesium chelatase</fullName>
    </submittedName>
</protein>
<dbReference type="Proteomes" id="UP000235598">
    <property type="component" value="Unassembled WGS sequence"/>
</dbReference>
<dbReference type="EMBL" id="PNHK01000002">
    <property type="protein sequence ID" value="PMD05705.1"/>
    <property type="molecule type" value="Genomic_DNA"/>
</dbReference>
<dbReference type="Gene3D" id="3.40.50.300">
    <property type="entry name" value="P-loop containing nucleotide triphosphate hydrolases"/>
    <property type="match status" value="1"/>
</dbReference>
<dbReference type="InterPro" id="IPR000523">
    <property type="entry name" value="Mg_chelatse_chII-like_cat_dom"/>
</dbReference>
<dbReference type="RefSeq" id="WP_102238724.1">
    <property type="nucleotide sequence ID" value="NZ_PNHK01000002.1"/>
</dbReference>
<comment type="similarity">
    <text evidence="1">Belongs to the Mg-chelatase subunits D/I family. ComM subfamily.</text>
</comment>
<dbReference type="Pfam" id="PF13541">
    <property type="entry name" value="ChlI"/>
    <property type="match status" value="1"/>
</dbReference>